<feature type="region of interest" description="Disordered" evidence="1">
    <location>
        <begin position="1"/>
        <end position="22"/>
    </location>
</feature>
<feature type="region of interest" description="Disordered" evidence="1">
    <location>
        <begin position="58"/>
        <end position="140"/>
    </location>
</feature>
<feature type="compositionally biased region" description="Low complexity" evidence="1">
    <location>
        <begin position="64"/>
        <end position="84"/>
    </location>
</feature>
<feature type="compositionally biased region" description="Low complexity" evidence="1">
    <location>
        <begin position="91"/>
        <end position="108"/>
    </location>
</feature>
<feature type="compositionally biased region" description="Low complexity" evidence="1">
    <location>
        <begin position="407"/>
        <end position="417"/>
    </location>
</feature>
<dbReference type="EMBL" id="CP086714">
    <property type="protein sequence ID" value="WOO76498.1"/>
    <property type="molecule type" value="Genomic_DNA"/>
</dbReference>
<keyword evidence="3" id="KW-1185">Reference proteome</keyword>
<proteinExistence type="predicted"/>
<feature type="compositionally biased region" description="Basic residues" evidence="1">
    <location>
        <begin position="375"/>
        <end position="394"/>
    </location>
</feature>
<evidence type="ECO:0000313" key="3">
    <source>
        <dbReference type="Proteomes" id="UP000827549"/>
    </source>
</evidence>
<dbReference type="GeneID" id="87803381"/>
<dbReference type="RefSeq" id="XP_062622530.1">
    <property type="nucleotide sequence ID" value="XM_062766546.1"/>
</dbReference>
<organism evidence="2 3">
    <name type="scientific">Vanrija pseudolonga</name>
    <dbReference type="NCBI Taxonomy" id="143232"/>
    <lineage>
        <taxon>Eukaryota</taxon>
        <taxon>Fungi</taxon>
        <taxon>Dikarya</taxon>
        <taxon>Basidiomycota</taxon>
        <taxon>Agaricomycotina</taxon>
        <taxon>Tremellomycetes</taxon>
        <taxon>Trichosporonales</taxon>
        <taxon>Trichosporonaceae</taxon>
        <taxon>Vanrija</taxon>
    </lineage>
</organism>
<dbReference type="Proteomes" id="UP000827549">
    <property type="component" value="Chromosome 1"/>
</dbReference>
<dbReference type="AlphaFoldDB" id="A0AAF1BMA7"/>
<accession>A0AAF1BMA7</accession>
<evidence type="ECO:0000313" key="2">
    <source>
        <dbReference type="EMBL" id="WOO76498.1"/>
    </source>
</evidence>
<sequence length="424" mass="46681">MTTPTTPITPITPITPSSTPFADTYKKVLESRRPPRPTLRRNNASLNLVSLATAIDGEDEFGITTEPTTPAVTPAPDPLATLPTSAPPQATPGASPTPAASPTTTGAAPAPPATHPAARQRRLSAPNLQPQSPLHRPVTRHRRRLSAPGALQTPFVSHGPPRTVNERAFARILAQREATVEDPPEPRTDDIVVSLALGSYNENTILPSPFYKARARQVLKLKKILGLKNWRFWAPTFPPHSRAPGPGCTIYAYVPPASVVGAMVLDSGHLKRLITHFAPLDKEFAAYQADHVSHAPRERNDEFLSLENRAKLIQSSRHYSRFATTLGYRRVLSSAVDTLYTGFLEFGKERPRGLLDRRRSSIEYAINQPQPHNPVGHKHEAHGHEHHHHAHPHHEHHDPNSHPQKTAEFQAENAAAHAKPEEKK</sequence>
<gene>
    <name evidence="2" type="ORF">LOC62_01G000121</name>
</gene>
<reference evidence="2" key="1">
    <citation type="submission" date="2023-10" db="EMBL/GenBank/DDBJ databases">
        <authorList>
            <person name="Noh H."/>
        </authorList>
    </citation>
    <scope>NUCLEOTIDE SEQUENCE</scope>
    <source>
        <strain evidence="2">DUCC4014</strain>
    </source>
</reference>
<name>A0AAF1BMA7_9TREE</name>
<feature type="region of interest" description="Disordered" evidence="1">
    <location>
        <begin position="366"/>
        <end position="424"/>
    </location>
</feature>
<protein>
    <submittedName>
        <fullName evidence="2">Uncharacterized protein</fullName>
    </submittedName>
</protein>
<evidence type="ECO:0000256" key="1">
    <source>
        <dbReference type="SAM" id="MobiDB-lite"/>
    </source>
</evidence>
<feature type="compositionally biased region" description="Low complexity" evidence="1">
    <location>
        <begin position="1"/>
        <end position="20"/>
    </location>
</feature>